<keyword evidence="6" id="KW-0572">Peptidoglycan-anchor</keyword>
<dbReference type="SUPFAM" id="SSF49401">
    <property type="entry name" value="Bacterial adhesins"/>
    <property type="match status" value="2"/>
</dbReference>
<dbReference type="SUPFAM" id="SSF49478">
    <property type="entry name" value="Cna protein B-type domain"/>
    <property type="match status" value="6"/>
</dbReference>
<accession>A0A2U1E4R5</accession>
<feature type="domain" description="SpaA-like prealbumin fold" evidence="11">
    <location>
        <begin position="1301"/>
        <end position="1391"/>
    </location>
</feature>
<keyword evidence="9" id="KW-0472">Membrane</keyword>
<feature type="domain" description="SpaA-like prealbumin fold" evidence="11">
    <location>
        <begin position="2154"/>
        <end position="2232"/>
    </location>
</feature>
<feature type="domain" description="SDR-like Ig" evidence="12">
    <location>
        <begin position="1783"/>
        <end position="1866"/>
    </location>
</feature>
<dbReference type="InterPro" id="IPR041033">
    <property type="entry name" value="SpaA_PFL_dom_1"/>
</dbReference>
<comment type="similarity">
    <text evidence="2">Belongs to the serine-aspartate repeat-containing protein (SDr) family.</text>
</comment>
<dbReference type="Proteomes" id="UP000245793">
    <property type="component" value="Unassembled WGS sequence"/>
</dbReference>
<organism evidence="13 14">
    <name type="scientific">Ezakiella coagulans</name>
    <dbReference type="NCBI Taxonomy" id="46507"/>
    <lineage>
        <taxon>Bacteria</taxon>
        <taxon>Bacillati</taxon>
        <taxon>Bacillota</taxon>
        <taxon>Tissierellia</taxon>
        <taxon>Ezakiella</taxon>
    </lineage>
</organism>
<reference evidence="13 14" key="1">
    <citation type="submission" date="2018-04" db="EMBL/GenBank/DDBJ databases">
        <title>Genomic Encyclopedia of Type Strains, Phase IV (KMG-IV): sequencing the most valuable type-strain genomes for metagenomic binning, comparative biology and taxonomic classification.</title>
        <authorList>
            <person name="Goeker M."/>
        </authorList>
    </citation>
    <scope>NUCLEOTIDE SEQUENCE [LARGE SCALE GENOMIC DNA]</scope>
    <source>
        <strain evidence="13 14">DSM 20705</strain>
    </source>
</reference>
<evidence type="ECO:0000256" key="9">
    <source>
        <dbReference type="SAM" id="Phobius"/>
    </source>
</evidence>
<feature type="domain" description="SpaA-like prealbumin fold" evidence="11">
    <location>
        <begin position="3286"/>
        <end position="3363"/>
    </location>
</feature>
<dbReference type="RefSeq" id="WP_116479901.1">
    <property type="nucleotide sequence ID" value="NZ_QEKV01000003.1"/>
</dbReference>
<dbReference type="Gene3D" id="2.60.40.1280">
    <property type="match status" value="4"/>
</dbReference>
<evidence type="ECO:0000256" key="7">
    <source>
        <dbReference type="SAM" id="Coils"/>
    </source>
</evidence>
<proteinExistence type="inferred from homology"/>
<dbReference type="InterPro" id="IPR008966">
    <property type="entry name" value="Adhesion_dom_sf"/>
</dbReference>
<dbReference type="PANTHER" id="PTHR36108">
    <property type="entry name" value="COLOSSIN-B-RELATED"/>
    <property type="match status" value="1"/>
</dbReference>
<feature type="domain" description="SpaA-like prealbumin fold" evidence="11">
    <location>
        <begin position="2726"/>
        <end position="2812"/>
    </location>
</feature>
<feature type="domain" description="SDR-like Ig" evidence="12">
    <location>
        <begin position="599"/>
        <end position="668"/>
    </location>
</feature>
<evidence type="ECO:0000256" key="4">
    <source>
        <dbReference type="ARBA" id="ARBA00022525"/>
    </source>
</evidence>
<feature type="chain" id="PRO_5015582857" evidence="10">
    <location>
        <begin position="26"/>
        <end position="3577"/>
    </location>
</feature>
<comment type="caution">
    <text evidence="13">The sequence shown here is derived from an EMBL/GenBank/DDBJ whole genome shotgun (WGS) entry which is preliminary data.</text>
</comment>
<evidence type="ECO:0000313" key="13">
    <source>
        <dbReference type="EMBL" id="PVY94895.1"/>
    </source>
</evidence>
<name>A0A2U1E4R5_9FIRM</name>
<evidence type="ECO:0000256" key="8">
    <source>
        <dbReference type="SAM" id="MobiDB-lite"/>
    </source>
</evidence>
<feature type="region of interest" description="Disordered" evidence="8">
    <location>
        <begin position="394"/>
        <end position="479"/>
    </location>
</feature>
<keyword evidence="3" id="KW-0134">Cell wall</keyword>
<keyword evidence="4" id="KW-0964">Secreted</keyword>
<feature type="compositionally biased region" description="Basic and acidic residues" evidence="8">
    <location>
        <begin position="147"/>
        <end position="163"/>
    </location>
</feature>
<evidence type="ECO:0000256" key="1">
    <source>
        <dbReference type="ARBA" id="ARBA00004168"/>
    </source>
</evidence>
<evidence type="ECO:0000256" key="5">
    <source>
        <dbReference type="ARBA" id="ARBA00022729"/>
    </source>
</evidence>
<keyword evidence="9" id="KW-0812">Transmembrane</keyword>
<sequence length="3577" mass="403403">MKSHSKRILSLVFALLMLFQQVMFAAQTVDLFNPELGAKTVDLIPGEDDTNTVDLLTPSEEDSTKTVDLLNPEQPSATIEQQKPIIEKNENKPVDTITPRGDDIVPAEGKKSTTTIVVGGDEIEEGETNENSEISPEEIIIPEENEKEEKKDASFEDEEHHENAGVLPWSTDLVKPWSIYRAPKTVYRPGEDLDLTELLVEIKTGRSGSLYNIEDLINDEFTIITRTRKSDGQKVRLDDKIYEDETMTIHMDGCQDLTIDFTVDENLKDEAKAFEAFQQNLIREEFRNGLDFSLYLIKKGEKENPVVAYSLDPHKLTPIGNGVDKKLKDGPLFDLKDIYTWDRYDIETIGKVKAILERSAETKETENIRKKLITQLAIWNVTSNIIPEEIDATVSESTEIAPELKPAEETKENPEEDKKDEPIEITEPTTPEEETENIEKENEKVEDTKDETVEIKTEEKVEEKAETEENKESEKIEEKAPVQSSVHKIVFNAKEIDVPYDDIELSDEEYELYKELTSLEAVELKNEDEDLKIYEPIIIEETENQYADLVTIGESDIDSIERVATEVTFDAVEYSFQNLYHTLETSSMLGFGQPRDFDVLLKATMKASRKIVKGDKFEVEILSKTLPILNGEEGRANDIQIDGKVVATAEYIAEEHKIVYTFVEDLDTDKVEIEQEFKQIKEEKAALLNMLDVSENLIADAVRGAEGIEDSEGNSEELEISPEDDNNTIKLVLGNTPVQYSGASFETKKFRLKTTMTAKAIPVWKIPKGWTFDVNIGSYLKPEYDNNSKPILKPLYDPDNPREVVAEPSYNEATHTITYKYVKDVLKTKKIDIDQLLAFDTKAIDDKKIIDVNITVTPKDNHEQRMPTITVRKDDPRTEIPSLFTLDVNQNGEPNLNDGYEFFEYGPSYKVSFNADASPVVENGKVTSINWTVVFDGNGESLNSKNLNLITNFTAVRNSGLKAIEEVNLNGQGVTLTDNDLGDKFLINDSKYFDGHNNSESVYTFKFKTKVDSEQKAYVLDIAAKLRGVKKTGAVRLIMPAYEGARLEMVSPNDMTYSNRTTISGKFTSEDTAEWILTEEVSSGDKGTLPLIERNISENQKLNSLNVAYYGLYNSPDSPDDGKMHQIKGKIEKNNPIAAGKLDGDKTFTPGTIAVYEYKTKLLKSDELQTYTLSDGVISKYRDVDVNVKWSKRVTDSKYPGETITLTSDENPPKIFSTTILKEEDNPVKGNEIDTKIKAVKLWNIDANGKPKKIEYSISQKFDETIGTNLQCGEVYKTYEIARGRYEIQNYISEKTNLKPGEININKQDENGRPLPGATFKIYGLKNNGGNNSPDNFEIEGTSDSSGSIKFTNIPPGVYTLQETKAPEGYEQNTRTDTITVRDDGSVEWTKNLISNAVSENTNQGTSWKSDVKYYNGSFSWPGYMNTLEYTEVDKNNNITSYIMLKPDVNSFGPGGTEYSSTDRSTRVSMFGDNLNITAVQIFDVGPSKREDVRNAMYSKTANQLSLGNDISGIDNKSGKIVKEANYTDGFLGKNVHAIMIPYKRFGVPNPKEPIENFKGWAFLIKITGKINDQNLNSTFSYRWLTMSEPNVNVFNTKFDNAKIEKQTKIESDTLIPALNKRNAAFAPTFTVVNTQAKRTTLNIQKLDDKNNQLSGAEFSLYNSFGQIIRTGTTEVGGKLTFDKLAPGKYTLKETKSPGGYYNPELTFNVFVNPDGSIIYDAVDKNGKQVEEGDLYKVGENNTGGTSGLQGTKRITVIGEPRMYLNESNNYGKRPRVWEEAAYESYSFEAQFNLENCGVGDSWVMDFDDNWNFTQWSGELPVLKVNDQEVAKGEIDYRNNQIKYTLSDTDYVNNHDSFQVKLELNSIRPSKYYVKNNGIYKFRDIINVGENQKRIDTEVNADLKQFYGQDGNVKYITENVDIYKDSSEKRYMMRNIALFNVFGKKYSNGDTVARIYYGSSVNNGREILFGDKQEPAFEPTKVVVYEVLETPNPDNMPLSCGIRPSENPGIYKPLATFDGIKGKSNGKVSDHGVTIDFDKSRVNIKDKYHPQLYDTQQYQFFVTLPVETKKEGKGYVIEQFYEITDPTKFENTYTQTFMAHKAGNYSSMGIAQMRPTLNKGAAIGGNVIIPQPKNYDLTVYNKKQPGEFIVKKVSEEKDNNGNNIPLSGAEFILLDSNGRVIRRNSSNKEGIVEFKGLSEGTYTLKETVPPDKHKATLRTVNVTVSAEGVVSFTGVENDDEIFQVQTNGRSRKVRKTSEQLNEEQMLSHHGGYPAFMNIYSKVIEKDGNHVKTRIYLNPDSNPNLGNGPNKKTVLELSASNTNQDITTAVYKVPRESKGNIDQYLRTNKTIPSTQEVNIISNKKIEFMSAGEPGRWNGAAYVIEINARYKEPNPDIGKTIVQDRYINYNWYCDPDFGTFMKGIVGTQLKVSNTEVDSSTPIGDGVVEINDSKKIIQVVNKKEKIKVTIIKVDEDNNNQKIAGAIFGLFDENGKEVKRDDKPYTVTTGKDGKATFKDLEPGKTYIIRELEAPKGYEKTNKTWTVVVGKDNTVEVTENSTVSKTVFGIDNPNTKAIGTWNFTYYQKHVLDVSPVIEKSGDGYVVNVNTKGTSYPNDNRYSQLNMYFDTEHFEFEDKNVNDKAWSGKYVYFNSAPNTYSFKFKPKANVEKGSYKPITGITYVNFPMSHEFLPTFNVNRLDGEKESNNVEPNKDGNEFSFNISNKYKGYEVEFKKIAEENGNEIKLTGAKFILQIKNGENYVDFNPVYTAISDAKGKIKFSGLKPGEYKVVETDPPAGYYVLNKDVKLFKIDDDGKVFIMENGEYKPQTDENIKILNSKPGDGKFKILKTDENNKGLQGVKFNLYNSRGDLVGEFTTDEKGEINFTNLPYDKYYVKEISTKPGYIVDGEVRVVLIGKKWEKGTPTGRDVSNELILNSIESKMTSIINDDYYITPNNSEVIQANLKYKVDENAHIQPGDTFKVVASENVDLDGIGRSHDDEYDIYGPAGLLATAEINDDNRREITYTFTEYAKHYDIKNINIGMLMAVNRIKVPGHKDGKDTIAVSVTAGTSKLSKNFNVQYNYGDDVQVNACLVKYDEDTDEFIANFYLNHKNINTYGKKIQFTSNSEVEFTDVQVEYLNNRNSYLPWSFGIKDSEPNLSDLGSEYYSVNKTNDGMILSLNGNYFDNLTYRVIVKGKVTKPNESRFALYGEYINYNERNQRYYQMVGLYKSLKKTSSDGDGDIELAFKNYKNKIEYTKVDGSIAGTAVDTKPQGAAEGSNGLIETPKPVFSSDGKALAKAEFKLKKDGIFDDESLRVSGEDGKFSWEGLAPGYYEVWETKAPDGYPTPKEKVSHFTVNKNGEIVDIKDNTTIIKNYKNPEIEFQKVDGENKSVKLKGAKFTLYMAEKHYISKEYIKKDGNLQFAMVDRDFNIVKEYDSRRNLLPDNPDKGYTVESSNEEGTFKFEKLKDGIYAVKETTAPSGYTKLLDYALIFKVEGGKIYEVNKAGNYVDKNKKVTDIAQANLLVDVESGKAQVNPIQIENFKAEYPATGGVGALPFVFIGMMIMMAGAYMFIQRRDALYE</sequence>
<feature type="domain" description="SpaA-like prealbumin fold" evidence="11">
    <location>
        <begin position="2464"/>
        <end position="2553"/>
    </location>
</feature>
<dbReference type="InterPro" id="IPR013783">
    <property type="entry name" value="Ig-like_fold"/>
</dbReference>
<dbReference type="InterPro" id="IPR041171">
    <property type="entry name" value="SDR_Ig"/>
</dbReference>
<evidence type="ECO:0000256" key="6">
    <source>
        <dbReference type="ARBA" id="ARBA00023088"/>
    </source>
</evidence>
<feature type="compositionally biased region" description="Basic and acidic residues" evidence="8">
    <location>
        <begin position="405"/>
        <end position="422"/>
    </location>
</feature>
<feature type="coiled-coil region" evidence="7">
    <location>
        <begin position="663"/>
        <end position="690"/>
    </location>
</feature>
<feature type="signal peptide" evidence="10">
    <location>
        <begin position="1"/>
        <end position="25"/>
    </location>
</feature>
<evidence type="ECO:0000259" key="12">
    <source>
        <dbReference type="Pfam" id="PF17961"/>
    </source>
</evidence>
<feature type="domain" description="SDR-like Ig" evidence="12">
    <location>
        <begin position="2949"/>
        <end position="3049"/>
    </location>
</feature>
<dbReference type="GO" id="GO:0007155">
    <property type="term" value="P:cell adhesion"/>
    <property type="evidence" value="ECO:0007669"/>
    <property type="project" value="InterPro"/>
</dbReference>
<protein>
    <submittedName>
        <fullName evidence="13">Uncharacterized protein</fullName>
    </submittedName>
</protein>
<keyword evidence="9" id="KW-1133">Transmembrane helix</keyword>
<feature type="transmembrane region" description="Helical" evidence="9">
    <location>
        <begin position="3549"/>
        <end position="3569"/>
    </location>
</feature>
<feature type="domain" description="SpaA-like prealbumin fold" evidence="11">
    <location>
        <begin position="3375"/>
        <end position="3498"/>
    </location>
</feature>
<keyword evidence="7" id="KW-0175">Coiled coil</keyword>
<evidence type="ECO:0000259" key="11">
    <source>
        <dbReference type="Pfam" id="PF17802"/>
    </source>
</evidence>
<keyword evidence="5 10" id="KW-0732">Signal</keyword>
<dbReference type="PANTHER" id="PTHR36108:SF13">
    <property type="entry name" value="COLOSSIN-B-RELATED"/>
    <property type="match status" value="1"/>
</dbReference>
<evidence type="ECO:0000313" key="14">
    <source>
        <dbReference type="Proteomes" id="UP000245793"/>
    </source>
</evidence>
<feature type="compositionally biased region" description="Basic and acidic residues" evidence="8">
    <location>
        <begin position="437"/>
        <end position="479"/>
    </location>
</feature>
<keyword evidence="14" id="KW-1185">Reference proteome</keyword>
<evidence type="ECO:0000256" key="10">
    <source>
        <dbReference type="SAM" id="SignalP"/>
    </source>
</evidence>
<dbReference type="Pfam" id="PF17802">
    <property type="entry name" value="SpaA"/>
    <property type="match status" value="8"/>
</dbReference>
<feature type="region of interest" description="Disordered" evidence="8">
    <location>
        <begin position="125"/>
        <end position="163"/>
    </location>
</feature>
<comment type="subcellular location">
    <subcellularLocation>
        <location evidence="1">Secreted</location>
        <location evidence="1">Cell wall</location>
        <topology evidence="1">Peptidoglycan-anchor</topology>
    </subcellularLocation>
</comment>
<evidence type="ECO:0000256" key="3">
    <source>
        <dbReference type="ARBA" id="ARBA00022512"/>
    </source>
</evidence>
<evidence type="ECO:0000256" key="2">
    <source>
        <dbReference type="ARBA" id="ARBA00007257"/>
    </source>
</evidence>
<dbReference type="InterPro" id="IPR011252">
    <property type="entry name" value="Fibrogen-bd_dom1"/>
</dbReference>
<dbReference type="Gene3D" id="2.60.40.10">
    <property type="entry name" value="Immunoglobulins"/>
    <property type="match status" value="8"/>
</dbReference>
<feature type="domain" description="SpaA-like prealbumin fold" evidence="11">
    <location>
        <begin position="1641"/>
        <end position="1724"/>
    </location>
</feature>
<feature type="domain" description="SpaA-like prealbumin fold" evidence="11">
    <location>
        <begin position="2838"/>
        <end position="2908"/>
    </location>
</feature>
<dbReference type="EMBL" id="QEKV01000003">
    <property type="protein sequence ID" value="PVY94895.1"/>
    <property type="molecule type" value="Genomic_DNA"/>
</dbReference>
<gene>
    <name evidence="13" type="ORF">C7381_103134</name>
</gene>
<dbReference type="Pfam" id="PF17961">
    <property type="entry name" value="Big_8"/>
    <property type="match status" value="3"/>
</dbReference>